<reference evidence="1" key="1">
    <citation type="journal article" date="2023" name="Mol. Biol. Evol.">
        <title>Third-Generation Sequencing Reveals the Adaptive Role of the Epigenome in Three Deep-Sea Polychaetes.</title>
        <authorList>
            <person name="Perez M."/>
            <person name="Aroh O."/>
            <person name="Sun Y."/>
            <person name="Lan Y."/>
            <person name="Juniper S.K."/>
            <person name="Young C.R."/>
            <person name="Angers B."/>
            <person name="Qian P.Y."/>
        </authorList>
    </citation>
    <scope>NUCLEOTIDE SEQUENCE</scope>
    <source>
        <strain evidence="1">P08H-3</strain>
    </source>
</reference>
<dbReference type="AlphaFoldDB" id="A0AAD9N0P8"/>
<sequence>MGFSKIQRSQINSRYKQPNLLKRVGKENRSWLIDEKVYANLRRSVLLTPKFDSQISQPIQTLGSEEFNDLNSKFREQLKNLSSVENLHELLSAVMVVVDRVDKDHVMPLLERECCLRLSSWSVKEILLAMDIFYCCQWKAAPFYRSSFRWFDLKMDDLTLEPHDILQLLFYVALYRNAPITLMRRIEQMLIDLIHFYSSLELGLVCHAFFVTNTCILSYDLLEQLSCKLIDGLAVNSMPGPLVGNYLKVFRHAYYEDMCFYQQLGDRFLQQLPQLGTYANLQLFKTFSSLHFYHQNYCLAVVNFWGKTDPSKTAVRFKTMVDIMSSCIVFQIKPPTNIIDELMNIIQTKFKDLSRLYPEKFIEGLLALVMSDRYPVEAISHALSPRVKKEGNNREDLVRLSPSSAENTYQEEFFIQPVATGKGFSTKYTMYYVILEQMYQCQLIDESVELFCPAYQGYRLPERWIMRFQNHKANLIKQLEWRKGFRVLLETLQQLLGKCVHIDTVLLSSQVPVLVINVDEDNVAIPLSDDEPVFFNDTLLSESLCKKQVKLWRESKDVQFSEDHDSIFGQMTVTHDSLSDPLFHHIPDLTARPNGRKLVVMLLGRNQFHKNEDRLHGLYMHFIRMMLALGYEVIGISPRHAEQVEYMTTSEVENFTRVVILDKFGVKY</sequence>
<evidence type="ECO:0000313" key="2">
    <source>
        <dbReference type="Proteomes" id="UP001208570"/>
    </source>
</evidence>
<dbReference type="Proteomes" id="UP001208570">
    <property type="component" value="Unassembled WGS sequence"/>
</dbReference>
<comment type="caution">
    <text evidence="1">The sequence shown here is derived from an EMBL/GenBank/DDBJ whole genome shotgun (WGS) entry which is preliminary data.</text>
</comment>
<keyword evidence="2" id="KW-1185">Reference proteome</keyword>
<gene>
    <name evidence="1" type="ORF">LSH36_374g07037</name>
</gene>
<proteinExistence type="predicted"/>
<evidence type="ECO:0000313" key="1">
    <source>
        <dbReference type="EMBL" id="KAK2151163.1"/>
    </source>
</evidence>
<protein>
    <submittedName>
        <fullName evidence="1">Uncharacterized protein</fullName>
    </submittedName>
</protein>
<organism evidence="1 2">
    <name type="scientific">Paralvinella palmiformis</name>
    <dbReference type="NCBI Taxonomy" id="53620"/>
    <lineage>
        <taxon>Eukaryota</taxon>
        <taxon>Metazoa</taxon>
        <taxon>Spiralia</taxon>
        <taxon>Lophotrochozoa</taxon>
        <taxon>Annelida</taxon>
        <taxon>Polychaeta</taxon>
        <taxon>Sedentaria</taxon>
        <taxon>Canalipalpata</taxon>
        <taxon>Terebellida</taxon>
        <taxon>Terebelliformia</taxon>
        <taxon>Alvinellidae</taxon>
        <taxon>Paralvinella</taxon>
    </lineage>
</organism>
<dbReference type="EMBL" id="JAODUP010000374">
    <property type="protein sequence ID" value="KAK2151163.1"/>
    <property type="molecule type" value="Genomic_DNA"/>
</dbReference>
<accession>A0AAD9N0P8</accession>
<name>A0AAD9N0P8_9ANNE</name>